<dbReference type="InterPro" id="IPR012909">
    <property type="entry name" value="PHA_DNA-bd_N"/>
</dbReference>
<organism evidence="2 4">
    <name type="scientific">Legionella micdadei</name>
    <name type="common">Tatlockia micdadei</name>
    <dbReference type="NCBI Taxonomy" id="451"/>
    <lineage>
        <taxon>Bacteria</taxon>
        <taxon>Pseudomonadati</taxon>
        <taxon>Pseudomonadota</taxon>
        <taxon>Gammaproteobacteria</taxon>
        <taxon>Legionellales</taxon>
        <taxon>Legionellaceae</taxon>
        <taxon>Legionella</taxon>
    </lineage>
</organism>
<evidence type="ECO:0000313" key="4">
    <source>
        <dbReference type="Proteomes" id="UP000032414"/>
    </source>
</evidence>
<dbReference type="Proteomes" id="UP000182998">
    <property type="component" value="Unassembled WGS sequence"/>
</dbReference>
<name>A0A098GB05_LEGMI</name>
<evidence type="ECO:0000313" key="3">
    <source>
        <dbReference type="EMBL" id="SCX96913.1"/>
    </source>
</evidence>
<dbReference type="OrthoDB" id="9795345at2"/>
<dbReference type="EMBL" id="LN614830">
    <property type="protein sequence ID" value="CEG59669.1"/>
    <property type="molecule type" value="Genomic_DNA"/>
</dbReference>
<evidence type="ECO:0000259" key="1">
    <source>
        <dbReference type="Pfam" id="PF07879"/>
    </source>
</evidence>
<dbReference type="PATRIC" id="fig|451.8.peg.535"/>
<dbReference type="Pfam" id="PF07879">
    <property type="entry name" value="PHB_acc_N"/>
    <property type="match status" value="1"/>
</dbReference>
<dbReference type="KEGG" id="tmc:LMI_0309"/>
<evidence type="ECO:0000313" key="5">
    <source>
        <dbReference type="Proteomes" id="UP000182998"/>
    </source>
</evidence>
<feature type="domain" description="PHA accumulation regulator DNA-binding N-terminal" evidence="1">
    <location>
        <begin position="4"/>
        <end position="62"/>
    </location>
</feature>
<dbReference type="RefSeq" id="WP_045098221.1">
    <property type="nucleotide sequence ID" value="NZ_CP020614.1"/>
</dbReference>
<accession>A0A098GB05</accession>
<dbReference type="AlphaFoldDB" id="A0A098GB05"/>
<sequence>MARLIKKYKNRRLYDTEKSQYITVEELQSYVIDGIPFRVEDSTTGKDITTATLLQIFVEMESGPTQFLTQEMLRQLIILAHHPMSKSFKDMLEQMFSGLENSLGRNHYLNDYQKATDTWNQQMQEFMKQWQGFFKP</sequence>
<dbReference type="STRING" id="451.B6N58_01480"/>
<gene>
    <name evidence="2" type="primary">PhaR</name>
    <name evidence="2" type="ORF">LMI_0309</name>
    <name evidence="3" type="ORF">SAMN02982997_00540</name>
</gene>
<protein>
    <submittedName>
        <fullName evidence="2 3">Polyhydroxyalkanoate synthesis repressor PhaR</fullName>
    </submittedName>
</protein>
<reference evidence="2" key="2">
    <citation type="submission" date="2014-09" db="EMBL/GenBank/DDBJ databases">
        <authorList>
            <person name="GOMEZ-VALERO Laura"/>
        </authorList>
    </citation>
    <scope>NUCLEOTIDE SEQUENCE</scope>
    <source>
        <strain evidence="2">ATCC33218</strain>
    </source>
</reference>
<reference evidence="4" key="1">
    <citation type="submission" date="2014-09" db="EMBL/GenBank/DDBJ databases">
        <authorList>
            <person name="Gomez-Valero L."/>
        </authorList>
    </citation>
    <scope>NUCLEOTIDE SEQUENCE [LARGE SCALE GENOMIC DNA]</scope>
    <source>
        <strain evidence="4">ATCC33218</strain>
    </source>
</reference>
<dbReference type="EMBL" id="FMVN01000002">
    <property type="protein sequence ID" value="SCX96913.1"/>
    <property type="molecule type" value="Genomic_DNA"/>
</dbReference>
<proteinExistence type="predicted"/>
<dbReference type="HOGENOM" id="CLU_089210_3_0_6"/>
<keyword evidence="5" id="KW-1185">Reference proteome</keyword>
<reference evidence="3 5" key="3">
    <citation type="submission" date="2016-10" db="EMBL/GenBank/DDBJ databases">
        <authorList>
            <person name="Varghese N."/>
            <person name="Submissions S."/>
        </authorList>
    </citation>
    <scope>NUCLEOTIDE SEQUENCE [LARGE SCALE GENOMIC DNA]</scope>
    <source>
        <strain evidence="3 5">ATCC 33218</strain>
    </source>
</reference>
<evidence type="ECO:0000313" key="2">
    <source>
        <dbReference type="EMBL" id="CEG59669.1"/>
    </source>
</evidence>
<dbReference type="Proteomes" id="UP000032414">
    <property type="component" value="Chromosome I"/>
</dbReference>